<evidence type="ECO:0000256" key="4">
    <source>
        <dbReference type="PIRNR" id="PIRNR038193"/>
    </source>
</evidence>
<dbReference type="GO" id="GO:0004415">
    <property type="term" value="F:hyalurononglucosaminidase activity"/>
    <property type="evidence" value="ECO:0007669"/>
    <property type="project" value="UniProtKB-UniRule"/>
</dbReference>
<feature type="chain" id="PRO_5016923275" description="Hyaluronidase" evidence="8">
    <location>
        <begin position="26"/>
        <end position="357"/>
    </location>
</feature>
<dbReference type="Pfam" id="PF01630">
    <property type="entry name" value="Glyco_hydro_56"/>
    <property type="match status" value="1"/>
</dbReference>
<dbReference type="SMR" id="A0A348G5W8"/>
<feature type="disulfide bond" evidence="6">
    <location>
        <begin position="213"/>
        <end position="225"/>
    </location>
</feature>
<reference evidence="9" key="1">
    <citation type="journal article" date="2017" name="Toxins">
        <title>Combined Venom Gland Transcriptomic and Venom Peptidomic Analysis of the Predatory Ant Odontomachus monticola.</title>
        <authorList>
            <person name="Kazuma K."/>
            <person name="Masuko K."/>
            <person name="Konno K."/>
            <person name="Inagaki H."/>
        </authorList>
    </citation>
    <scope>NUCLEOTIDE SEQUENCE</scope>
    <source>
        <tissue evidence="9">Venom gland and sac</tissue>
    </source>
</reference>
<dbReference type="SUPFAM" id="SSF51445">
    <property type="entry name" value="(Trans)glycosidases"/>
    <property type="match status" value="1"/>
</dbReference>
<name>A0A348G5W8_ODOMO</name>
<gene>
    <name evidence="9" type="primary">HYAL_OM</name>
</gene>
<accession>A0A348G5W8</accession>
<evidence type="ECO:0000313" key="9">
    <source>
        <dbReference type="EMBL" id="BBF97841.1"/>
    </source>
</evidence>
<protein>
    <recommendedName>
        <fullName evidence="7">Hyaluronidase</fullName>
        <ecNumber evidence="7">3.2.1.35</ecNumber>
    </recommendedName>
</protein>
<evidence type="ECO:0000256" key="8">
    <source>
        <dbReference type="SAM" id="SignalP"/>
    </source>
</evidence>
<dbReference type="InterPro" id="IPR018155">
    <property type="entry name" value="Hyaluronidase"/>
</dbReference>
<dbReference type="PANTHER" id="PTHR11769">
    <property type="entry name" value="HYALURONIDASE"/>
    <property type="match status" value="1"/>
</dbReference>
<dbReference type="EMBL" id="FX985505">
    <property type="protein sequence ID" value="BBF97841.1"/>
    <property type="molecule type" value="mRNA"/>
</dbReference>
<keyword evidence="8" id="KW-0732">Signal</keyword>
<dbReference type="GO" id="GO:0030214">
    <property type="term" value="P:hyaluronan catabolic process"/>
    <property type="evidence" value="ECO:0007669"/>
    <property type="project" value="TreeGrafter"/>
</dbReference>
<evidence type="ECO:0000256" key="5">
    <source>
        <dbReference type="PIRSR" id="PIRSR038193-1"/>
    </source>
</evidence>
<dbReference type="EC" id="3.2.1.35" evidence="7"/>
<feature type="disulfide bond" evidence="6">
    <location>
        <begin position="47"/>
        <end position="336"/>
    </location>
</feature>
<proteinExistence type="evidence at transcript level"/>
<dbReference type="PIRSF" id="PIRSF038193">
    <property type="entry name" value="Hyaluronidase"/>
    <property type="match status" value="1"/>
</dbReference>
<dbReference type="InterPro" id="IPR017853">
    <property type="entry name" value="GH"/>
</dbReference>
<dbReference type="PRINTS" id="PR00846">
    <property type="entry name" value="GLHYDRLASE56"/>
</dbReference>
<dbReference type="Gene3D" id="3.20.20.70">
    <property type="entry name" value="Aldolase class I"/>
    <property type="match status" value="1"/>
</dbReference>
<dbReference type="AlphaFoldDB" id="A0A348G5W8"/>
<keyword evidence="7" id="KW-0326">Glycosidase</keyword>
<comment type="catalytic activity">
    <reaction evidence="7">
        <text>Random hydrolysis of (1-&gt;4)-linkages between N-acetyl-beta-D-glucosamine and D-glucuronate residues in hyaluronate.</text>
        <dbReference type="EC" id="3.2.1.35"/>
    </reaction>
</comment>
<keyword evidence="3" id="KW-0325">Glycoprotein</keyword>
<keyword evidence="2 6" id="KW-1015">Disulfide bond</keyword>
<dbReference type="GO" id="GO:0006952">
    <property type="term" value="P:defense response"/>
    <property type="evidence" value="ECO:0007669"/>
    <property type="project" value="InterPro"/>
</dbReference>
<dbReference type="PANTHER" id="PTHR11769:SF35">
    <property type="entry name" value="HYALURONIDASE"/>
    <property type="match status" value="1"/>
</dbReference>
<feature type="active site" description="Proton donor" evidence="5">
    <location>
        <position position="137"/>
    </location>
</feature>
<feature type="signal peptide" evidence="8">
    <location>
        <begin position="1"/>
        <end position="25"/>
    </location>
</feature>
<dbReference type="PRINTS" id="PR00847">
    <property type="entry name" value="HYALURONDASE"/>
</dbReference>
<sequence>MIPPARDSLMFVFATAVIASFFGSAKTLRGSSPQQFDVYWNVPTFMCHKHGMKFEELKDFGIHQNAMDMFRGEEIAILYDPGMFPALLVDKDGYVTKRNGGVPQEGNLKEHLETFRKHLTTQIPDESFSGIGIIDFESWRPIFRQNWASLEPYKTLSIKLEREKHPFWSEAAVKKEAKRRFEKSGRIFMEETLKMAKKLRPKAKWGYYGYPHCFNQTPGQQSVHCNRQTMMENDGMSWLFTLEDVHAPSVYLRLEIKEDDRPSFVKGRVSEALRLAAKSSSKQRILPYYWFIYQDKKDEFLTEKDTQNTINMIANLGSNGFIIWGSSDDVNTERKCKDLQQYVKEVLGPAIKKFTLH</sequence>
<evidence type="ECO:0000256" key="7">
    <source>
        <dbReference type="RuleBase" id="RU610713"/>
    </source>
</evidence>
<evidence type="ECO:0000256" key="6">
    <source>
        <dbReference type="PIRSR" id="PIRSR038193-3"/>
    </source>
</evidence>
<dbReference type="GO" id="GO:0005975">
    <property type="term" value="P:carbohydrate metabolic process"/>
    <property type="evidence" value="ECO:0007669"/>
    <property type="project" value="UniProtKB-UniRule"/>
</dbReference>
<evidence type="ECO:0000256" key="2">
    <source>
        <dbReference type="ARBA" id="ARBA00023157"/>
    </source>
</evidence>
<comment type="similarity">
    <text evidence="1 4 7">Belongs to the glycosyl hydrolase 56 family.</text>
</comment>
<keyword evidence="7" id="KW-0378">Hydrolase</keyword>
<evidence type="ECO:0000256" key="3">
    <source>
        <dbReference type="ARBA" id="ARBA00023180"/>
    </source>
</evidence>
<organism evidence="9">
    <name type="scientific">Odontomachus monticola</name>
    <name type="common">Trap-jaw ant</name>
    <dbReference type="NCBI Taxonomy" id="613454"/>
    <lineage>
        <taxon>Eukaryota</taxon>
        <taxon>Metazoa</taxon>
        <taxon>Ecdysozoa</taxon>
        <taxon>Arthropoda</taxon>
        <taxon>Hexapoda</taxon>
        <taxon>Insecta</taxon>
        <taxon>Pterygota</taxon>
        <taxon>Neoptera</taxon>
        <taxon>Endopterygota</taxon>
        <taxon>Hymenoptera</taxon>
        <taxon>Apocrita</taxon>
        <taxon>Aculeata</taxon>
        <taxon>Formicoidea</taxon>
        <taxon>Formicidae</taxon>
        <taxon>Ponerinae</taxon>
        <taxon>Ponerini</taxon>
        <taxon>Odontomachus</taxon>
    </lineage>
</organism>
<evidence type="ECO:0000256" key="1">
    <source>
        <dbReference type="ARBA" id="ARBA00008871"/>
    </source>
</evidence>
<dbReference type="InterPro" id="IPR001329">
    <property type="entry name" value="Venom_Hyaluronidase"/>
</dbReference>
<dbReference type="InterPro" id="IPR013785">
    <property type="entry name" value="Aldolase_TIM"/>
</dbReference>